<dbReference type="InterPro" id="IPR006142">
    <property type="entry name" value="INTEIN"/>
</dbReference>
<accession>A0A7J9SH36</accession>
<evidence type="ECO:0000256" key="7">
    <source>
        <dbReference type="ARBA" id="ARBA00022932"/>
    </source>
</evidence>
<dbReference type="GO" id="GO:0003887">
    <property type="term" value="F:DNA-directed DNA polymerase activity"/>
    <property type="evidence" value="ECO:0007669"/>
    <property type="project" value="UniProtKB-KW"/>
</dbReference>
<dbReference type="Proteomes" id="UP000546257">
    <property type="component" value="Unassembled WGS sequence"/>
</dbReference>
<dbReference type="InterPro" id="IPR042087">
    <property type="entry name" value="DNA_pol_B_thumb"/>
</dbReference>
<reference evidence="13 14" key="1">
    <citation type="submission" date="2020-08" db="EMBL/GenBank/DDBJ databases">
        <authorList>
            <person name="Seo M.-J."/>
        </authorList>
    </citation>
    <scope>NUCLEOTIDE SEQUENCE [LARGE SCALE GENOMIC DNA]</scope>
    <source>
        <strain evidence="13 14">MBLA0160</strain>
    </source>
</reference>
<name>A0A7J9SH36_9EURY</name>
<dbReference type="SUPFAM" id="SSF51294">
    <property type="entry name" value="Hedgehog/intein (Hint) domain"/>
    <property type="match status" value="3"/>
</dbReference>
<keyword evidence="4" id="KW-0808">Transferase</keyword>
<feature type="region of interest" description="Disordered" evidence="11">
    <location>
        <begin position="955"/>
        <end position="977"/>
    </location>
</feature>
<evidence type="ECO:0000256" key="8">
    <source>
        <dbReference type="ARBA" id="ARBA00023000"/>
    </source>
</evidence>
<dbReference type="NCBIfam" id="TIGR01445">
    <property type="entry name" value="intein_Nterm"/>
    <property type="match status" value="1"/>
</dbReference>
<dbReference type="GO" id="GO:0004519">
    <property type="term" value="F:endonuclease activity"/>
    <property type="evidence" value="ECO:0007669"/>
    <property type="project" value="InterPro"/>
</dbReference>
<comment type="similarity">
    <text evidence="1">Belongs to the DNA polymerase type-B family.</text>
</comment>
<dbReference type="Gene3D" id="2.170.16.10">
    <property type="entry name" value="Hedgehog/Intein (Hint) domain"/>
    <property type="match status" value="3"/>
</dbReference>
<dbReference type="InterPro" id="IPR030934">
    <property type="entry name" value="Intein_C"/>
</dbReference>
<feature type="region of interest" description="Disordered" evidence="11">
    <location>
        <begin position="1"/>
        <end position="21"/>
    </location>
</feature>
<evidence type="ECO:0000256" key="6">
    <source>
        <dbReference type="ARBA" id="ARBA00022813"/>
    </source>
</evidence>
<dbReference type="SMART" id="SM00306">
    <property type="entry name" value="HintN"/>
    <property type="match status" value="2"/>
</dbReference>
<dbReference type="PROSITE" id="PS50819">
    <property type="entry name" value="INTEIN_ENDONUCLEASE"/>
    <property type="match status" value="3"/>
</dbReference>
<dbReference type="InterPro" id="IPR003586">
    <property type="entry name" value="Hint_dom_C"/>
</dbReference>
<dbReference type="InterPro" id="IPR043502">
    <property type="entry name" value="DNA/RNA_pol_sf"/>
</dbReference>
<dbReference type="EC" id="2.7.7.7" evidence="2"/>
<evidence type="ECO:0000256" key="3">
    <source>
        <dbReference type="ARBA" id="ARBA00015749"/>
    </source>
</evidence>
<evidence type="ECO:0000259" key="12">
    <source>
        <dbReference type="PROSITE" id="PS50819"/>
    </source>
</evidence>
<protein>
    <recommendedName>
        <fullName evidence="3">DNA polymerase</fullName>
        <ecNumber evidence="2">2.7.7.7</ecNumber>
    </recommendedName>
</protein>
<dbReference type="InterPro" id="IPR006141">
    <property type="entry name" value="Intein_N"/>
</dbReference>
<evidence type="ECO:0000256" key="10">
    <source>
        <dbReference type="ARBA" id="ARBA00049244"/>
    </source>
</evidence>
<dbReference type="PROSITE" id="PS50817">
    <property type="entry name" value="INTEIN_N_TER"/>
    <property type="match status" value="2"/>
</dbReference>
<dbReference type="InterPro" id="IPR036844">
    <property type="entry name" value="Hint_dom_sf"/>
</dbReference>
<keyword evidence="6" id="KW-0068">Autocatalytic cleavage</keyword>
<evidence type="ECO:0000313" key="13">
    <source>
        <dbReference type="EMBL" id="MBB6645822.1"/>
    </source>
</evidence>
<evidence type="ECO:0000256" key="5">
    <source>
        <dbReference type="ARBA" id="ARBA00022695"/>
    </source>
</evidence>
<dbReference type="SMART" id="SM00486">
    <property type="entry name" value="POLBc"/>
    <property type="match status" value="1"/>
</dbReference>
<dbReference type="InterPro" id="IPR036397">
    <property type="entry name" value="RNaseH_sf"/>
</dbReference>
<dbReference type="SUPFAM" id="SSF53098">
    <property type="entry name" value="Ribonuclease H-like"/>
    <property type="match status" value="2"/>
</dbReference>
<dbReference type="Gene3D" id="3.30.420.10">
    <property type="entry name" value="Ribonuclease H-like superfamily/Ribonuclease H"/>
    <property type="match status" value="2"/>
</dbReference>
<keyword evidence="8" id="KW-0651">Protein splicing</keyword>
<dbReference type="Pfam" id="PF00136">
    <property type="entry name" value="DNA_pol_B"/>
    <property type="match status" value="2"/>
</dbReference>
<dbReference type="InterPro" id="IPR003587">
    <property type="entry name" value="Hint_dom_N"/>
</dbReference>
<dbReference type="Gene3D" id="3.30.342.10">
    <property type="entry name" value="DNA Polymerase, chain B, domain 1"/>
    <property type="match status" value="1"/>
</dbReference>
<evidence type="ECO:0000256" key="9">
    <source>
        <dbReference type="ARBA" id="ARBA00023125"/>
    </source>
</evidence>
<evidence type="ECO:0000256" key="11">
    <source>
        <dbReference type="SAM" id="MobiDB-lite"/>
    </source>
</evidence>
<dbReference type="Pfam" id="PF03104">
    <property type="entry name" value="DNA_pol_B_exo1"/>
    <property type="match status" value="1"/>
</dbReference>
<dbReference type="SMART" id="SM00305">
    <property type="entry name" value="HintC"/>
    <property type="match status" value="2"/>
</dbReference>
<feature type="domain" description="DOD-type homing endonuclease" evidence="12">
    <location>
        <begin position="1697"/>
        <end position="1864"/>
    </location>
</feature>
<dbReference type="InterPro" id="IPR006134">
    <property type="entry name" value="DNA-dir_DNA_pol_B_multi_dom"/>
</dbReference>
<dbReference type="Gene3D" id="1.10.287.690">
    <property type="entry name" value="Helix hairpin bin"/>
    <property type="match status" value="1"/>
</dbReference>
<dbReference type="SUPFAM" id="SSF56672">
    <property type="entry name" value="DNA/RNA polymerases"/>
    <property type="match status" value="2"/>
</dbReference>
<dbReference type="Gene3D" id="3.90.1600.10">
    <property type="entry name" value="Palm domain of DNA polymerase"/>
    <property type="match status" value="3"/>
</dbReference>
<dbReference type="Gene3D" id="3.10.28.10">
    <property type="entry name" value="Homing endonucleases"/>
    <property type="match status" value="3"/>
</dbReference>
<dbReference type="InterPro" id="IPR023211">
    <property type="entry name" value="DNA_pol_palm_dom_sf"/>
</dbReference>
<dbReference type="RefSeq" id="WP_185192193.1">
    <property type="nucleotide sequence ID" value="NZ_JACKXD010000002.1"/>
</dbReference>
<dbReference type="SUPFAM" id="SSF55608">
    <property type="entry name" value="Homing endonucleases"/>
    <property type="match status" value="3"/>
</dbReference>
<keyword evidence="9" id="KW-0238">DNA-binding</keyword>
<evidence type="ECO:0000256" key="4">
    <source>
        <dbReference type="ARBA" id="ARBA00022679"/>
    </source>
</evidence>
<organism evidence="13 14">
    <name type="scientific">Halobellus ruber</name>
    <dbReference type="NCBI Taxonomy" id="2761102"/>
    <lineage>
        <taxon>Archaea</taxon>
        <taxon>Methanobacteriati</taxon>
        <taxon>Methanobacteriota</taxon>
        <taxon>Stenosarchaea group</taxon>
        <taxon>Halobacteria</taxon>
        <taxon>Halobacteriales</taxon>
        <taxon>Haloferacaceae</taxon>
        <taxon>Halobellus</taxon>
    </lineage>
</organism>
<dbReference type="InterPro" id="IPR004042">
    <property type="entry name" value="Intein_endonuc_central"/>
</dbReference>
<dbReference type="PANTHER" id="PTHR10322:SF23">
    <property type="entry name" value="DNA POLYMERASE DELTA CATALYTIC SUBUNIT"/>
    <property type="match status" value="1"/>
</dbReference>
<dbReference type="InterPro" id="IPR012337">
    <property type="entry name" value="RNaseH-like_sf"/>
</dbReference>
<dbReference type="GO" id="GO:0016539">
    <property type="term" value="P:intein-mediated protein splicing"/>
    <property type="evidence" value="ECO:0007669"/>
    <property type="project" value="InterPro"/>
</dbReference>
<keyword evidence="7" id="KW-0239">DNA-directed DNA polymerase</keyword>
<feature type="domain" description="DOD-type homing endonuclease" evidence="12">
    <location>
        <begin position="1233"/>
        <end position="1378"/>
    </location>
</feature>
<dbReference type="NCBIfam" id="TIGR01443">
    <property type="entry name" value="intein_Cterm"/>
    <property type="match status" value="2"/>
</dbReference>
<evidence type="ECO:0000313" key="14">
    <source>
        <dbReference type="Proteomes" id="UP000546257"/>
    </source>
</evidence>
<dbReference type="InterPro" id="IPR006133">
    <property type="entry name" value="DNA-dir_DNA_pol_B_exonuc"/>
</dbReference>
<keyword evidence="5" id="KW-0548">Nucleotidyltransferase</keyword>
<dbReference type="Pfam" id="PF14890">
    <property type="entry name" value="Intein_splicing"/>
    <property type="match status" value="1"/>
</dbReference>
<sequence>MEQAGLTDGWGDGDDGDDARPDAEAVAVAGNGGGHVSEVVDAEDIRFPDADGTVELMVTQVNYSIEGSGNREYPVVHVFGRTAENEPEHVRVLGFEPYFYAPTETLDDDALDRDVITRTEDSFESIRGDDLTKICTRTPRDVGAIRDDFDHYEADILFPNRLLIDKDIKSGIRVPTRRLDDDSIQIPHDEIEPVDVEADLRVNTFDIEVDDRSGFPEDGEEPVVCLTSHDSYRDEYVAWLYDAPETAAGVESPADLPDYEPFREGTEVDVRTFDREEAMLDAFVSYVEETDPDLFTGWNCLPADAQVQMADGSTEEIRAVEIGDEVVGSEAQHSTVATVTNKWESEREIYEFTLADGTTLRSSGDHRVMVGDDEDVDWTEGSEIEPGEYVLKPRKLPVEDPTVPELRDLIPLDNQRFADERMVEQFKSNLPYGAITELESDFDVQKTALWQSDTSIWTPSRCRLAANRYDVPIPDGGKQYRRTGRYLDRELDEEELYLAGLVLTDGTMSTDDGVRFYNTERELHDQFPGENELQPDGTGCYAQNVLNYALMYAFNGLGIPFGDKNDSSVDLSPVYEMSVPYIAQFLAGAIDGDGSVSSSVTLAAENRTIGEWYVKLLRRLGIYATQRGNVVRVANAKRDIERLKTIVRPRMNHPEKVDALEAFDAGESGRTENIPYALFEADDPETRRIGRDKHRRDINLKRHETDSEEWTEYVFVEVSDVAVTGVETTYDIETTTHNFVADGCLVHNCEDFDIPYLLDRMEVLDPAADQNLSVERFSRINEVWRSGWGGPDVKGRVVFDLLYAYKRTQFTELESYRLDAVGELELDAGKERYTGDIGDLWEQEPERLLEYNVRDVELCVEIDRKQDIIAFWDEVRTFVGCKLEDAPTPGDTVDQYILHEAHGRFALPSKGKADAEEYEGGAVFDPITGVKENVTVLDLKSLYPMAMTTINASPETKVDPETHDGDTFEAPNGTHFRREPDGIIREMIDTLLSEREEKKSLRNDHAPDTQPYEQYDRQQQAVKVIMNCFAPDTEVLTPEGVRNIRDLDVGDEVFSIDPDTLRLETKPVEETHEYPDYRGDLVDIQTSKTDFRVTPNHRMLVRKNSKNGATWDDYRFVEAGDLDEYSHYELPHGWSAEHGDPIDEVDLTEHLDGDYEVWVRPAVHGHTFTAELGWTPRRVPKADRGETGYVFTAEEFEAHREYIESVCEASFVHRESGRKWVPRTYDGDDFLELLAWYVTEGNVYTSEEKQFGENHRGSSTTIKIAQNAVADGGETARDDHARIGELLNRMGFDCYVDDRAYQFTSKLLGDLLERLCGEDSFEKRIPDLVFDAAEEQKRDFLNVLVAGDGDRQVESWRYTTSSERLRDDVLRLCIHLGETASYNHDSGSWRIYCTEGAKSSFRMHRSGERSTADDGVYCVTVADNNTLLAGRNGKFQFVGQSLYGVLGWDRFRLYDKEMGAAVTATGREVIEHTADAAAELGREVIYGDSVTGDRPVVVRNPEGRMRIIPIEELFERAADTRSAEFVTADGAPSGAAGLPKERRTANGWEALSLSDAGNAEWQPIEQVIRHETDSDVVKLQHKVGESTTTRDHSYVVEDGPDFVEATPAEVDEPLRIPEVPRVDPVETIDVYDVLHGYEREYEDGRGTGGTTVKTKRVHANDTYVWFGHEHYDELDSTVKVQRYIDIDSEAGRALARLLGAYVPEGSASTVETTSSRFGASIAESRRGWLEQLQDDYHRLFENTTASIIASDTRERRTVEYTTEDGDGSVEYDDGTLKLQMMNELAAVFLKRFAGQTSRGKRIPSFVYHLPEAKQQLFLDTLVDGDGSRKFPRYSDEYSERNFDFETASRELAAGLSMLLTQRDTKHSLKYRAEKGTYTVRTVDSYGSGRDPTLTEVDHDGYVYDLSVAENENFVDGVGGVVLHNTDSVMLELGDDVSKEEAIEQSFELEEYINDSYDEFALQELDAATHRFQIEFEKLYRRFFQAGKKKRYAGHIVWKEGKDVDDIDITGFEYKRSDIAQITKEVQKRVIEMIVRGEDTDDIADYLNGIIEDFETGEVPVEEIGIPGGIGKRLDAYDTDTAQVRGAKYANEFLGTNFGRGSKPKRLYLRKVHPSWFREMEEQGYDPQRDPLYSEFKRDPDVICIEYDDQLPDAFEVDWDKMLEKTLKGPIERIIEALGMSWDEVKSGQEQTGLGSFT</sequence>
<dbReference type="GO" id="GO:0000166">
    <property type="term" value="F:nucleotide binding"/>
    <property type="evidence" value="ECO:0007669"/>
    <property type="project" value="InterPro"/>
</dbReference>
<dbReference type="PRINTS" id="PR00379">
    <property type="entry name" value="INTEIN"/>
</dbReference>
<comment type="catalytic activity">
    <reaction evidence="10">
        <text>DNA(n) + a 2'-deoxyribonucleoside 5'-triphosphate = DNA(n+1) + diphosphate</text>
        <dbReference type="Rhea" id="RHEA:22508"/>
        <dbReference type="Rhea" id="RHEA-COMP:17339"/>
        <dbReference type="Rhea" id="RHEA-COMP:17340"/>
        <dbReference type="ChEBI" id="CHEBI:33019"/>
        <dbReference type="ChEBI" id="CHEBI:61560"/>
        <dbReference type="ChEBI" id="CHEBI:173112"/>
        <dbReference type="EC" id="2.7.7.7"/>
    </reaction>
</comment>
<dbReference type="PROSITE" id="PS50818">
    <property type="entry name" value="INTEIN_C_TER"/>
    <property type="match status" value="2"/>
</dbReference>
<dbReference type="EMBL" id="JACKXD010000002">
    <property type="protein sequence ID" value="MBB6645822.1"/>
    <property type="molecule type" value="Genomic_DNA"/>
</dbReference>
<feature type="compositionally biased region" description="Basic and acidic residues" evidence="11">
    <location>
        <begin position="956"/>
        <end position="966"/>
    </location>
</feature>
<dbReference type="PANTHER" id="PTHR10322">
    <property type="entry name" value="DNA POLYMERASE CATALYTIC SUBUNIT"/>
    <property type="match status" value="1"/>
</dbReference>
<evidence type="ECO:0000256" key="2">
    <source>
        <dbReference type="ARBA" id="ARBA00012417"/>
    </source>
</evidence>
<dbReference type="InterPro" id="IPR027434">
    <property type="entry name" value="Homing_endonucl"/>
</dbReference>
<dbReference type="InterPro" id="IPR050240">
    <property type="entry name" value="DNA_pol_type-B"/>
</dbReference>
<evidence type="ECO:0000256" key="1">
    <source>
        <dbReference type="ARBA" id="ARBA00005755"/>
    </source>
</evidence>
<dbReference type="Gene3D" id="1.10.132.60">
    <property type="entry name" value="DNA polymerase family B, C-terminal domain"/>
    <property type="match status" value="1"/>
</dbReference>
<dbReference type="GO" id="GO:0006261">
    <property type="term" value="P:DNA-templated DNA replication"/>
    <property type="evidence" value="ECO:0007669"/>
    <property type="project" value="TreeGrafter"/>
</dbReference>
<proteinExistence type="inferred from homology"/>
<dbReference type="CDD" id="cd00081">
    <property type="entry name" value="Hint"/>
    <property type="match status" value="2"/>
</dbReference>
<dbReference type="GO" id="GO:0003677">
    <property type="term" value="F:DNA binding"/>
    <property type="evidence" value="ECO:0007669"/>
    <property type="project" value="UniProtKB-KW"/>
</dbReference>
<feature type="domain" description="DOD-type homing endonuclease" evidence="12">
    <location>
        <begin position="498"/>
        <end position="622"/>
    </location>
</feature>
<dbReference type="InterPro" id="IPR006172">
    <property type="entry name" value="DNA-dir_DNA_pol_B"/>
</dbReference>
<keyword evidence="14" id="KW-1185">Reference proteome</keyword>
<comment type="caution">
    <text evidence="13">The sequence shown here is derived from an EMBL/GenBank/DDBJ whole genome shotgun (WGS) entry which is preliminary data.</text>
</comment>
<gene>
    <name evidence="13" type="ORF">H5V44_05895</name>
</gene>